<keyword evidence="2" id="KW-0479">Metal-binding</keyword>
<keyword evidence="4" id="KW-0862">Zinc</keyword>
<evidence type="ECO:0000256" key="2">
    <source>
        <dbReference type="ARBA" id="ARBA00022723"/>
    </source>
</evidence>
<dbReference type="GO" id="GO:0008237">
    <property type="term" value="F:metallopeptidase activity"/>
    <property type="evidence" value="ECO:0007669"/>
    <property type="project" value="UniProtKB-KW"/>
</dbReference>
<evidence type="ECO:0000256" key="4">
    <source>
        <dbReference type="ARBA" id="ARBA00022833"/>
    </source>
</evidence>
<dbReference type="Gene3D" id="3.40.140.10">
    <property type="entry name" value="Cytidine Deaminase, domain 2"/>
    <property type="match status" value="1"/>
</dbReference>
<name>A0AAE2SBQ7_9BACT</name>
<evidence type="ECO:0000313" key="8">
    <source>
        <dbReference type="EMBL" id="MBK1854809.1"/>
    </source>
</evidence>
<dbReference type="PROSITE" id="PS50249">
    <property type="entry name" value="MPN"/>
    <property type="match status" value="1"/>
</dbReference>
<dbReference type="InterPro" id="IPR001405">
    <property type="entry name" value="UPF0758"/>
</dbReference>
<dbReference type="InterPro" id="IPR020891">
    <property type="entry name" value="UPF0758_CS"/>
</dbReference>
<dbReference type="InterPro" id="IPR046778">
    <property type="entry name" value="UPF0758_N"/>
</dbReference>
<dbReference type="NCBIfam" id="NF000642">
    <property type="entry name" value="PRK00024.1"/>
    <property type="match status" value="1"/>
</dbReference>
<dbReference type="SUPFAM" id="SSF47781">
    <property type="entry name" value="RuvA domain 2-like"/>
    <property type="match status" value="1"/>
</dbReference>
<dbReference type="PANTHER" id="PTHR30471">
    <property type="entry name" value="DNA REPAIR PROTEIN RADC"/>
    <property type="match status" value="1"/>
</dbReference>
<comment type="caution">
    <text evidence="8">The sequence shown here is derived from an EMBL/GenBank/DDBJ whole genome shotgun (WGS) entry which is preliminary data.</text>
</comment>
<dbReference type="Pfam" id="PF04002">
    <property type="entry name" value="RadC"/>
    <property type="match status" value="1"/>
</dbReference>
<evidence type="ECO:0000256" key="6">
    <source>
        <dbReference type="RuleBase" id="RU003797"/>
    </source>
</evidence>
<protein>
    <submittedName>
        <fullName evidence="8">DNA repair protein RadC</fullName>
    </submittedName>
</protein>
<dbReference type="InterPro" id="IPR025657">
    <property type="entry name" value="RadC_JAB"/>
</dbReference>
<dbReference type="InterPro" id="IPR010994">
    <property type="entry name" value="RuvA_2-like"/>
</dbReference>
<evidence type="ECO:0000256" key="5">
    <source>
        <dbReference type="ARBA" id="ARBA00023049"/>
    </source>
</evidence>
<dbReference type="SUPFAM" id="SSF102712">
    <property type="entry name" value="JAB1/MPN domain"/>
    <property type="match status" value="1"/>
</dbReference>
<keyword evidence="5" id="KW-0482">Metalloprotease</keyword>
<dbReference type="Pfam" id="PF20582">
    <property type="entry name" value="UPF0758_N"/>
    <property type="match status" value="1"/>
</dbReference>
<keyword evidence="9" id="KW-1185">Reference proteome</keyword>
<keyword evidence="3" id="KW-0378">Hydrolase</keyword>
<dbReference type="NCBIfam" id="TIGR00608">
    <property type="entry name" value="radc"/>
    <property type="match status" value="1"/>
</dbReference>
<dbReference type="GO" id="GO:0046872">
    <property type="term" value="F:metal ion binding"/>
    <property type="evidence" value="ECO:0007669"/>
    <property type="project" value="UniProtKB-KW"/>
</dbReference>
<dbReference type="EMBL" id="JAENIG010000004">
    <property type="protein sequence ID" value="MBK1854809.1"/>
    <property type="molecule type" value="Genomic_DNA"/>
</dbReference>
<evidence type="ECO:0000259" key="7">
    <source>
        <dbReference type="PROSITE" id="PS50249"/>
    </source>
</evidence>
<feature type="domain" description="MPN" evidence="7">
    <location>
        <begin position="102"/>
        <end position="230"/>
    </location>
</feature>
<dbReference type="Proteomes" id="UP000634206">
    <property type="component" value="Unassembled WGS sequence"/>
</dbReference>
<dbReference type="CDD" id="cd08071">
    <property type="entry name" value="MPN_DUF2466"/>
    <property type="match status" value="1"/>
</dbReference>
<dbReference type="AlphaFoldDB" id="A0AAE2SBQ7"/>
<reference evidence="8" key="1">
    <citation type="submission" date="2021-01" db="EMBL/GenBank/DDBJ databases">
        <title>Modified the classification status of verrucomicrobia.</title>
        <authorList>
            <person name="Feng X."/>
        </authorList>
    </citation>
    <scope>NUCLEOTIDE SEQUENCE</scope>
    <source>
        <strain evidence="8">5K15</strain>
    </source>
</reference>
<sequence length="230" mass="25119">MAKIPDLPENERPRERLARLGAASISDAELLAIFLRVGVKGTSAIELGRQLLKKHGSLTDLGGLSVKELSKEHGLGPAKAAQLLAAFELGARSANEKMRRAPMNSADAIYEAVAPRLAHERKEHVLIVLLDTKLRGVRTIELSKGNTDTALCEPRDIMHHVLLNQSPAFVLVHNHPSGDPSPSRADIALTRRVTEAAQLMRIRFVDHLIVGRPSDDRAVGYHSFATEGMM</sequence>
<proteinExistence type="inferred from homology"/>
<evidence type="ECO:0000256" key="1">
    <source>
        <dbReference type="ARBA" id="ARBA00022670"/>
    </source>
</evidence>
<dbReference type="PROSITE" id="PS01302">
    <property type="entry name" value="UPF0758"/>
    <property type="match status" value="1"/>
</dbReference>
<evidence type="ECO:0000256" key="3">
    <source>
        <dbReference type="ARBA" id="ARBA00022801"/>
    </source>
</evidence>
<keyword evidence="1" id="KW-0645">Protease</keyword>
<dbReference type="RefSeq" id="WP_309489420.1">
    <property type="nucleotide sequence ID" value="NZ_JAENIG010000004.1"/>
</dbReference>
<comment type="similarity">
    <text evidence="6">Belongs to the UPF0758 family.</text>
</comment>
<evidence type="ECO:0000313" key="9">
    <source>
        <dbReference type="Proteomes" id="UP000634206"/>
    </source>
</evidence>
<organism evidence="8 9">
    <name type="scientific">Oceaniferula flava</name>
    <dbReference type="NCBI Taxonomy" id="2800421"/>
    <lineage>
        <taxon>Bacteria</taxon>
        <taxon>Pseudomonadati</taxon>
        <taxon>Verrucomicrobiota</taxon>
        <taxon>Verrucomicrobiia</taxon>
        <taxon>Verrucomicrobiales</taxon>
        <taxon>Verrucomicrobiaceae</taxon>
        <taxon>Oceaniferula</taxon>
    </lineage>
</organism>
<dbReference type="GO" id="GO:0006508">
    <property type="term" value="P:proteolysis"/>
    <property type="evidence" value="ECO:0007669"/>
    <property type="project" value="UniProtKB-KW"/>
</dbReference>
<accession>A0AAE2SBQ7</accession>
<dbReference type="PANTHER" id="PTHR30471:SF3">
    <property type="entry name" value="UPF0758 PROTEIN YEES-RELATED"/>
    <property type="match status" value="1"/>
</dbReference>
<gene>
    <name evidence="8" type="primary">radC</name>
    <name evidence="8" type="ORF">JIN83_07545</name>
</gene>
<dbReference type="InterPro" id="IPR037518">
    <property type="entry name" value="MPN"/>
</dbReference>